<dbReference type="GO" id="GO:0005886">
    <property type="term" value="C:plasma membrane"/>
    <property type="evidence" value="ECO:0007669"/>
    <property type="project" value="TreeGrafter"/>
</dbReference>
<dbReference type="InterPro" id="IPR036250">
    <property type="entry name" value="AcylCo_DH-like_C"/>
</dbReference>
<evidence type="ECO:0000313" key="10">
    <source>
        <dbReference type="Proteomes" id="UP000265955"/>
    </source>
</evidence>
<feature type="domain" description="Acyl-CoA oxidase/dehydrogenase middle" evidence="7">
    <location>
        <begin position="125"/>
        <end position="202"/>
    </location>
</feature>
<dbReference type="Pfam" id="PF00441">
    <property type="entry name" value="Acyl-CoA_dh_1"/>
    <property type="match status" value="1"/>
</dbReference>
<dbReference type="GO" id="GO:0050660">
    <property type="term" value="F:flavin adenine dinucleotide binding"/>
    <property type="evidence" value="ECO:0007669"/>
    <property type="project" value="InterPro"/>
</dbReference>
<keyword evidence="4" id="KW-0274">FAD</keyword>
<gene>
    <name evidence="9" type="ORF">D3871_27605</name>
</gene>
<comment type="similarity">
    <text evidence="2">Belongs to the acyl-CoA dehydrogenase family.</text>
</comment>
<evidence type="ECO:0000256" key="1">
    <source>
        <dbReference type="ARBA" id="ARBA00001974"/>
    </source>
</evidence>
<organism evidence="9 10">
    <name type="scientific">Noviherbaspirillum saxi</name>
    <dbReference type="NCBI Taxonomy" id="2320863"/>
    <lineage>
        <taxon>Bacteria</taxon>
        <taxon>Pseudomonadati</taxon>
        <taxon>Pseudomonadota</taxon>
        <taxon>Betaproteobacteria</taxon>
        <taxon>Burkholderiales</taxon>
        <taxon>Oxalobacteraceae</taxon>
        <taxon>Noviherbaspirillum</taxon>
    </lineage>
</organism>
<dbReference type="Proteomes" id="UP000265955">
    <property type="component" value="Unassembled WGS sequence"/>
</dbReference>
<name>A0A3A3FJ25_9BURK</name>
<accession>A0A3A3FJ25</accession>
<evidence type="ECO:0000259" key="6">
    <source>
        <dbReference type="Pfam" id="PF00441"/>
    </source>
</evidence>
<dbReference type="Gene3D" id="1.10.540.10">
    <property type="entry name" value="Acyl-CoA dehydrogenase/oxidase, N-terminal domain"/>
    <property type="match status" value="1"/>
</dbReference>
<dbReference type="InterPro" id="IPR052161">
    <property type="entry name" value="Mycobact_Acyl-CoA_DH"/>
</dbReference>
<dbReference type="OrthoDB" id="9770681at2"/>
<dbReference type="SUPFAM" id="SSF47203">
    <property type="entry name" value="Acyl-CoA dehydrogenase C-terminal domain-like"/>
    <property type="match status" value="1"/>
</dbReference>
<keyword evidence="10" id="KW-1185">Reference proteome</keyword>
<keyword evidence="5" id="KW-0560">Oxidoreductase</keyword>
<reference evidence="10" key="1">
    <citation type="submission" date="2018-09" db="EMBL/GenBank/DDBJ databases">
        <authorList>
            <person name="Zhu H."/>
        </authorList>
    </citation>
    <scope>NUCLEOTIDE SEQUENCE [LARGE SCALE GENOMIC DNA]</scope>
    <source>
        <strain evidence="10">K1R23-30</strain>
    </source>
</reference>
<dbReference type="RefSeq" id="WP_119772273.1">
    <property type="nucleotide sequence ID" value="NZ_QYUO01000003.1"/>
</dbReference>
<sequence length="393" mass="42881">MSIFNTPELRAFRAEVRQFLDAELDDELRQATRAGLHIPRALVARWQAALHGRGWGAPHWPVATGGPGWNALQRYVFEEELAFADAPPGDVLGLFLAGPMLIAEGNAEQKTRYLPGVLSGENFWCQGFSEPNAGSDLASLKTHARLDGDDWVISGQKTWLTGGHEADLMFLLARTEFEAKPQAGLSMFIIDMKSPGLTVNPIITIDEGHSVNALFLDEVRVPRENLVGTRGAGWGYAKDLLARERVNNAQAPRTKRDLVALEKLAGRLQGSDGELLASRPVIQRRLASLTVDYVALESAVLGVIAEQMAGKEPGPAASTLKIRGSELQQRVTETAMTLLGEAGIVLHPEYHGGPLATEAEGWIDRHLFRRVVTIYAGSNEIQKTIIAKSLLDM</sequence>
<evidence type="ECO:0008006" key="11">
    <source>
        <dbReference type="Google" id="ProtNLM"/>
    </source>
</evidence>
<evidence type="ECO:0000259" key="8">
    <source>
        <dbReference type="Pfam" id="PF02771"/>
    </source>
</evidence>
<evidence type="ECO:0000256" key="2">
    <source>
        <dbReference type="ARBA" id="ARBA00009347"/>
    </source>
</evidence>
<protein>
    <recommendedName>
        <fullName evidence="11">Acyl-CoA dehydrogenase</fullName>
    </recommendedName>
</protein>
<feature type="domain" description="Acyl-CoA dehydrogenase/oxidase N-terminal" evidence="8">
    <location>
        <begin position="6"/>
        <end position="121"/>
    </location>
</feature>
<dbReference type="FunFam" id="2.40.110.10:FF:000002">
    <property type="entry name" value="Acyl-CoA dehydrogenase fadE12"/>
    <property type="match status" value="1"/>
</dbReference>
<dbReference type="InterPro" id="IPR009100">
    <property type="entry name" value="AcylCoA_DH/oxidase_NM_dom_sf"/>
</dbReference>
<comment type="caution">
    <text evidence="9">The sequence shown here is derived from an EMBL/GenBank/DDBJ whole genome shotgun (WGS) entry which is preliminary data.</text>
</comment>
<dbReference type="GO" id="GO:0016627">
    <property type="term" value="F:oxidoreductase activity, acting on the CH-CH group of donors"/>
    <property type="evidence" value="ECO:0007669"/>
    <property type="project" value="InterPro"/>
</dbReference>
<feature type="domain" description="Acyl-CoA dehydrogenase/oxidase C-terminal" evidence="6">
    <location>
        <begin position="231"/>
        <end position="391"/>
    </location>
</feature>
<dbReference type="InterPro" id="IPR046373">
    <property type="entry name" value="Acyl-CoA_Oxase/DH_mid-dom_sf"/>
</dbReference>
<dbReference type="Gene3D" id="1.20.140.10">
    <property type="entry name" value="Butyryl-CoA Dehydrogenase, subunit A, domain 3"/>
    <property type="match status" value="1"/>
</dbReference>
<dbReference type="InterPro" id="IPR013786">
    <property type="entry name" value="AcylCoA_DH/ox_N"/>
</dbReference>
<evidence type="ECO:0000259" key="7">
    <source>
        <dbReference type="Pfam" id="PF02770"/>
    </source>
</evidence>
<evidence type="ECO:0000256" key="5">
    <source>
        <dbReference type="ARBA" id="ARBA00023002"/>
    </source>
</evidence>
<comment type="cofactor">
    <cofactor evidence="1">
        <name>FAD</name>
        <dbReference type="ChEBI" id="CHEBI:57692"/>
    </cofactor>
</comment>
<dbReference type="Pfam" id="PF02770">
    <property type="entry name" value="Acyl-CoA_dh_M"/>
    <property type="match status" value="1"/>
</dbReference>
<dbReference type="AlphaFoldDB" id="A0A3A3FJ25"/>
<dbReference type="Pfam" id="PF02771">
    <property type="entry name" value="Acyl-CoA_dh_N"/>
    <property type="match status" value="1"/>
</dbReference>
<dbReference type="PANTHER" id="PTHR43292:SF3">
    <property type="entry name" value="ACYL-COA DEHYDROGENASE FADE29"/>
    <property type="match status" value="1"/>
</dbReference>
<dbReference type="Gene3D" id="2.40.110.10">
    <property type="entry name" value="Butyryl-CoA Dehydrogenase, subunit A, domain 2"/>
    <property type="match status" value="1"/>
</dbReference>
<proteinExistence type="inferred from homology"/>
<dbReference type="InterPro" id="IPR006091">
    <property type="entry name" value="Acyl-CoA_Oxase/DH_mid-dom"/>
</dbReference>
<evidence type="ECO:0000313" key="9">
    <source>
        <dbReference type="EMBL" id="RJF92388.1"/>
    </source>
</evidence>
<dbReference type="SUPFAM" id="SSF56645">
    <property type="entry name" value="Acyl-CoA dehydrogenase NM domain-like"/>
    <property type="match status" value="1"/>
</dbReference>
<evidence type="ECO:0000256" key="3">
    <source>
        <dbReference type="ARBA" id="ARBA00022630"/>
    </source>
</evidence>
<dbReference type="InterPro" id="IPR009075">
    <property type="entry name" value="AcylCo_DH/oxidase_C"/>
</dbReference>
<dbReference type="InterPro" id="IPR037069">
    <property type="entry name" value="AcylCoA_DH/ox_N_sf"/>
</dbReference>
<keyword evidence="3" id="KW-0285">Flavoprotein</keyword>
<dbReference type="PANTHER" id="PTHR43292">
    <property type="entry name" value="ACYL-COA DEHYDROGENASE"/>
    <property type="match status" value="1"/>
</dbReference>
<dbReference type="EMBL" id="QYUO01000003">
    <property type="protein sequence ID" value="RJF92388.1"/>
    <property type="molecule type" value="Genomic_DNA"/>
</dbReference>
<evidence type="ECO:0000256" key="4">
    <source>
        <dbReference type="ARBA" id="ARBA00022827"/>
    </source>
</evidence>